<evidence type="ECO:0000313" key="7">
    <source>
        <dbReference type="EMBL" id="TJZ78900.1"/>
    </source>
</evidence>
<evidence type="ECO:0000256" key="3">
    <source>
        <dbReference type="ARBA" id="ARBA00022643"/>
    </source>
</evidence>
<dbReference type="EMBL" id="SUMF01000001">
    <property type="protein sequence ID" value="TJZ78900.1"/>
    <property type="molecule type" value="Genomic_DNA"/>
</dbReference>
<name>A0A4U0QCN4_9NEIS</name>
<dbReference type="Gene3D" id="3.20.20.70">
    <property type="entry name" value="Aldolase class I"/>
    <property type="match status" value="1"/>
</dbReference>
<organism evidence="7 8">
    <name type="scientific">Chitiniphilus eburneus</name>
    <dbReference type="NCBI Taxonomy" id="2571148"/>
    <lineage>
        <taxon>Bacteria</taxon>
        <taxon>Pseudomonadati</taxon>
        <taxon>Pseudomonadota</taxon>
        <taxon>Betaproteobacteria</taxon>
        <taxon>Neisseriales</taxon>
        <taxon>Chitinibacteraceae</taxon>
        <taxon>Chitiniphilus</taxon>
    </lineage>
</organism>
<dbReference type="InterPro" id="IPR013785">
    <property type="entry name" value="Aldolase_TIM"/>
</dbReference>
<dbReference type="PANTHER" id="PTHR43303:SF4">
    <property type="entry name" value="NADPH DEHYDROGENASE C23G7.10C-RELATED"/>
    <property type="match status" value="1"/>
</dbReference>
<sequence length="360" mass="38398">MPHLFEPLTLRGLTLSNRIAVSPMCEYSAEDGYANDWHLVHLGSRAVGGAGLVLFEATAVSPEGRISPQDLGLWRDEQIEPLARIVRFIDGQGSVAGIQLAHAGRKASTYAPGAGEGAVPATEGGWTVVAPSALPFSPSYPAPQALDNAGIAAVVEDFAAAARRALAAGFRVVEVHAAHGYLLHQFLSPLSNQRTDEYGGSFENRTRLVREVVASVREVWPDHLPLFVRLSATDWVEGGWTPQDTVKLSLTLKALGADLIDVSSGGTAANAQIPVGPGYQTPFATRVRHEADVAVGAVGLITAPAQADHIVRTGQADLVLLARELLRDPYWPLHAAEALRQDASWPKQYLRAAPRGSKGR</sequence>
<evidence type="ECO:0000256" key="1">
    <source>
        <dbReference type="ARBA" id="ARBA00001917"/>
    </source>
</evidence>
<dbReference type="GO" id="GO:0003959">
    <property type="term" value="F:NADPH dehydrogenase activity"/>
    <property type="evidence" value="ECO:0007669"/>
    <property type="project" value="InterPro"/>
</dbReference>
<comment type="cofactor">
    <cofactor evidence="1">
        <name>FMN</name>
        <dbReference type="ChEBI" id="CHEBI:58210"/>
    </cofactor>
</comment>
<dbReference type="Pfam" id="PF00724">
    <property type="entry name" value="Oxidored_FMN"/>
    <property type="match status" value="1"/>
</dbReference>
<dbReference type="RefSeq" id="WP_136771415.1">
    <property type="nucleotide sequence ID" value="NZ_CP156074.1"/>
</dbReference>
<evidence type="ECO:0000256" key="5">
    <source>
        <dbReference type="ARBA" id="ARBA00023002"/>
    </source>
</evidence>
<proteinExistence type="predicted"/>
<dbReference type="InterPro" id="IPR001155">
    <property type="entry name" value="OxRdtase_FMN_N"/>
</dbReference>
<dbReference type="InterPro" id="IPR044152">
    <property type="entry name" value="YqjM-like"/>
</dbReference>
<reference evidence="7 8" key="1">
    <citation type="submission" date="2019-04" db="EMBL/GenBank/DDBJ databases">
        <title>Chitiniphilus eburnea sp. nov., a novel chitinolytic bacterium isolated from aquaculture sludge.</title>
        <authorList>
            <person name="Sheng M."/>
        </authorList>
    </citation>
    <scope>NUCLEOTIDE SEQUENCE [LARGE SCALE GENOMIC DNA]</scope>
    <source>
        <strain evidence="7 8">HX-2-15</strain>
    </source>
</reference>
<evidence type="ECO:0000259" key="6">
    <source>
        <dbReference type="Pfam" id="PF00724"/>
    </source>
</evidence>
<dbReference type="GO" id="GO:0050661">
    <property type="term" value="F:NADP binding"/>
    <property type="evidence" value="ECO:0007669"/>
    <property type="project" value="InterPro"/>
</dbReference>
<dbReference type="CDD" id="cd02932">
    <property type="entry name" value="OYE_YqiM_FMN"/>
    <property type="match status" value="1"/>
</dbReference>
<dbReference type="GO" id="GO:0010181">
    <property type="term" value="F:FMN binding"/>
    <property type="evidence" value="ECO:0007669"/>
    <property type="project" value="InterPro"/>
</dbReference>
<dbReference type="AlphaFoldDB" id="A0A4U0QCN4"/>
<keyword evidence="2" id="KW-0285">Flavoprotein</keyword>
<gene>
    <name evidence="7" type="ORF">FAZ21_01035</name>
</gene>
<keyword evidence="8" id="KW-1185">Reference proteome</keyword>
<feature type="domain" description="NADH:flavin oxidoreductase/NADH oxidase N-terminal" evidence="6">
    <location>
        <begin position="4"/>
        <end position="340"/>
    </location>
</feature>
<dbReference type="SUPFAM" id="SSF51395">
    <property type="entry name" value="FMN-linked oxidoreductases"/>
    <property type="match status" value="1"/>
</dbReference>
<protein>
    <submittedName>
        <fullName evidence="7">NADH:flavin oxidoreductase/NADH oxidase</fullName>
    </submittedName>
</protein>
<dbReference type="OrthoDB" id="8985337at2"/>
<keyword evidence="4" id="KW-0521">NADP</keyword>
<comment type="caution">
    <text evidence="7">The sequence shown here is derived from an EMBL/GenBank/DDBJ whole genome shotgun (WGS) entry which is preliminary data.</text>
</comment>
<evidence type="ECO:0000256" key="4">
    <source>
        <dbReference type="ARBA" id="ARBA00022857"/>
    </source>
</evidence>
<keyword evidence="3" id="KW-0288">FMN</keyword>
<dbReference type="Proteomes" id="UP000310016">
    <property type="component" value="Unassembled WGS sequence"/>
</dbReference>
<keyword evidence="5" id="KW-0560">Oxidoreductase</keyword>
<evidence type="ECO:0000256" key="2">
    <source>
        <dbReference type="ARBA" id="ARBA00022630"/>
    </source>
</evidence>
<accession>A0A4U0QCN4</accession>
<dbReference type="PANTHER" id="PTHR43303">
    <property type="entry name" value="NADPH DEHYDROGENASE C23G7.10C-RELATED"/>
    <property type="match status" value="1"/>
</dbReference>
<evidence type="ECO:0000313" key="8">
    <source>
        <dbReference type="Proteomes" id="UP000310016"/>
    </source>
</evidence>